<gene>
    <name evidence="1" type="ORF">F7R26_033265</name>
</gene>
<accession>A0A643FN64</accession>
<reference evidence="1 2" key="1">
    <citation type="submission" date="2020-10" db="EMBL/GenBank/DDBJ databases">
        <title>Complete genome sequence of Cupriavidus basilensis CCUG 49340T.</title>
        <authorList>
            <person name="Salva-Serra F."/>
            <person name="Donoso R.A."/>
            <person name="Cho K.H."/>
            <person name="Yoo J.A."/>
            <person name="Lee K."/>
            <person name="Yoon S.-H."/>
            <person name="Perez-Pantoja D."/>
            <person name="Moore E.R.B."/>
        </authorList>
    </citation>
    <scope>NUCLEOTIDE SEQUENCE [LARGE SCALE GENOMIC DNA]</scope>
    <source>
        <strain evidence="2">CCUG 49340</strain>
    </source>
</reference>
<sequence>MKFKHLLLAVTLTCAALPATTLAFIKPLRVVAPTLMPGVACPLPDICIDDLARLADAQALYREGYAKAASAVGPFRQSPRVVFCSTQACADTFGLGRRAAEAIGNFGTVVAPRGWQAFYVAHELIHHRQAEMLGNIAVATQPGWLIEGMAYALSGDPRHPLGEPFEQWRSQFEAWYAGVGASGLWASAREVR</sequence>
<evidence type="ECO:0000313" key="1">
    <source>
        <dbReference type="EMBL" id="QOT79570.1"/>
    </source>
</evidence>
<evidence type="ECO:0000313" key="2">
    <source>
        <dbReference type="Proteomes" id="UP000397656"/>
    </source>
</evidence>
<dbReference type="GeneID" id="98405837"/>
<dbReference type="EMBL" id="CP062804">
    <property type="protein sequence ID" value="QOT79570.1"/>
    <property type="molecule type" value="Genomic_DNA"/>
</dbReference>
<dbReference type="AlphaFoldDB" id="A0A643FN64"/>
<dbReference type="RefSeq" id="WP_150990423.1">
    <property type="nucleotide sequence ID" value="NZ_CP062804.1"/>
</dbReference>
<organism evidence="1 2">
    <name type="scientific">Cupriavidus basilensis</name>
    <dbReference type="NCBI Taxonomy" id="68895"/>
    <lineage>
        <taxon>Bacteria</taxon>
        <taxon>Pseudomonadati</taxon>
        <taxon>Pseudomonadota</taxon>
        <taxon>Betaproteobacteria</taxon>
        <taxon>Burkholderiales</taxon>
        <taxon>Burkholderiaceae</taxon>
        <taxon>Cupriavidus</taxon>
    </lineage>
</organism>
<name>A0A643FN64_9BURK</name>
<dbReference type="Proteomes" id="UP000397656">
    <property type="component" value="Chromosome 2"/>
</dbReference>
<protein>
    <submittedName>
        <fullName evidence="1">Uncharacterized protein</fullName>
    </submittedName>
</protein>
<proteinExistence type="predicted"/>